<proteinExistence type="predicted"/>
<dbReference type="InterPro" id="IPR036259">
    <property type="entry name" value="MFS_trans_sf"/>
</dbReference>
<keyword evidence="1" id="KW-0812">Transmembrane</keyword>
<keyword evidence="1" id="KW-0472">Membrane</keyword>
<dbReference type="Pfam" id="PF07690">
    <property type="entry name" value="MFS_1"/>
    <property type="match status" value="1"/>
</dbReference>
<feature type="transmembrane region" description="Helical" evidence="1">
    <location>
        <begin position="38"/>
        <end position="62"/>
    </location>
</feature>
<organism evidence="4">
    <name type="scientific">Ignisphaera aggregans</name>
    <dbReference type="NCBI Taxonomy" id="334771"/>
    <lineage>
        <taxon>Archaea</taxon>
        <taxon>Thermoproteota</taxon>
        <taxon>Thermoprotei</taxon>
        <taxon>Desulfurococcales</taxon>
        <taxon>Desulfurococcaceae</taxon>
        <taxon>Ignisphaera</taxon>
    </lineage>
</organism>
<keyword evidence="1" id="KW-1133">Transmembrane helix</keyword>
<feature type="transmembrane region" description="Helical" evidence="1">
    <location>
        <begin position="7"/>
        <end position="32"/>
    </location>
</feature>
<dbReference type="EMBL" id="DTAI01000228">
    <property type="protein sequence ID" value="HGN37418.1"/>
    <property type="molecule type" value="Genomic_DNA"/>
</dbReference>
<dbReference type="PANTHER" id="PTHR23526">
    <property type="entry name" value="INTEGRAL MEMBRANE TRANSPORT PROTEIN-RELATED"/>
    <property type="match status" value="1"/>
</dbReference>
<feature type="domain" description="Major facilitator superfamily (MFS) profile" evidence="2">
    <location>
        <begin position="1"/>
        <end position="388"/>
    </location>
</feature>
<comment type="caution">
    <text evidence="4">The sequence shown here is derived from an EMBL/GenBank/DDBJ whole genome shotgun (WGS) entry which is preliminary data.</text>
</comment>
<feature type="transmembrane region" description="Helical" evidence="1">
    <location>
        <begin position="74"/>
        <end position="95"/>
    </location>
</feature>
<feature type="transmembrane region" description="Helical" evidence="1">
    <location>
        <begin position="302"/>
        <end position="326"/>
    </location>
</feature>
<sequence length="394" mass="42723">MPPKVIVGTLIINTLLMAISGITYPVIPLYIVGSGFGVLTAGIVTSIASIASFCSQIMWGYVSDRIKRRSRVMLYGSIIMLLFYTAGALLSNNILAIQLSYIFSTIGSAAVGVASYALVADVDPHNLNRNMSMYWAGGSLGWATPLLFAGWLLKTYGIVSIFTVSLLLSVIVLILTVVLMSIDRGIAIVSTKRSVWSLKPIGRLLRNGVFLILYLSSFMFMVGDVIKNIYVPQYQAYRIGLGESLATSILSLASWFEIPAILLFGYVLYSIGATTVYIVSLISMSLYLYLNSAVGGLTTASIVMASYSIVWASYITSISVLVPLSVDEENRGLALGLVNSNFALANIFSNIILSYMVAIHGYGQTFIFVAIIMFLLAIAVAITMLYRRSPLRAS</sequence>
<dbReference type="Gene3D" id="1.20.1250.20">
    <property type="entry name" value="MFS general substrate transporter like domains"/>
    <property type="match status" value="1"/>
</dbReference>
<feature type="transmembrane region" description="Helical" evidence="1">
    <location>
        <begin position="204"/>
        <end position="223"/>
    </location>
</feature>
<accession>A0A7J3JQX9</accession>
<protein>
    <submittedName>
        <fullName evidence="4">MFS transporter</fullName>
    </submittedName>
</protein>
<feature type="transmembrane region" description="Helical" evidence="1">
    <location>
        <begin position="333"/>
        <end position="359"/>
    </location>
</feature>
<evidence type="ECO:0000259" key="2">
    <source>
        <dbReference type="PROSITE" id="PS50850"/>
    </source>
</evidence>
<feature type="transmembrane region" description="Helical" evidence="1">
    <location>
        <begin position="365"/>
        <end position="386"/>
    </location>
</feature>
<feature type="transmembrane region" description="Helical" evidence="1">
    <location>
        <begin position="263"/>
        <end position="290"/>
    </location>
</feature>
<feature type="transmembrane region" description="Helical" evidence="1">
    <location>
        <begin position="132"/>
        <end position="152"/>
    </location>
</feature>
<evidence type="ECO:0000256" key="1">
    <source>
        <dbReference type="SAM" id="Phobius"/>
    </source>
</evidence>
<dbReference type="InterPro" id="IPR052528">
    <property type="entry name" value="Sugar_transport-like"/>
</dbReference>
<gene>
    <name evidence="3" type="ORF">ENT87_07740</name>
    <name evidence="4" type="ORF">ENU30_05950</name>
</gene>
<dbReference type="PANTHER" id="PTHR23526:SF4">
    <property type="entry name" value="INTEGRAL MEMBRANE TRANSPORT PROTEIN"/>
    <property type="match status" value="1"/>
</dbReference>
<evidence type="ECO:0000313" key="4">
    <source>
        <dbReference type="EMBL" id="HGQ18498.1"/>
    </source>
</evidence>
<dbReference type="EMBL" id="DTBZ01000112">
    <property type="protein sequence ID" value="HGQ18498.1"/>
    <property type="molecule type" value="Genomic_DNA"/>
</dbReference>
<dbReference type="InterPro" id="IPR020846">
    <property type="entry name" value="MFS_dom"/>
</dbReference>
<dbReference type="PROSITE" id="PS50850">
    <property type="entry name" value="MFS"/>
    <property type="match status" value="1"/>
</dbReference>
<dbReference type="AlphaFoldDB" id="A0A7J3JQX9"/>
<dbReference type="SUPFAM" id="SSF103473">
    <property type="entry name" value="MFS general substrate transporter"/>
    <property type="match status" value="1"/>
</dbReference>
<evidence type="ECO:0000313" key="3">
    <source>
        <dbReference type="EMBL" id="HGN37418.1"/>
    </source>
</evidence>
<dbReference type="InterPro" id="IPR011701">
    <property type="entry name" value="MFS"/>
</dbReference>
<reference evidence="4" key="1">
    <citation type="journal article" date="2020" name="mSystems">
        <title>Genome- and Community-Level Interaction Insights into Carbon Utilization and Element Cycling Functions of Hydrothermarchaeota in Hydrothermal Sediment.</title>
        <authorList>
            <person name="Zhou Z."/>
            <person name="Liu Y."/>
            <person name="Xu W."/>
            <person name="Pan J."/>
            <person name="Luo Z.H."/>
            <person name="Li M."/>
        </authorList>
    </citation>
    <scope>NUCLEOTIDE SEQUENCE [LARGE SCALE GENOMIC DNA]</scope>
    <source>
        <strain evidence="3">SpSt-618</strain>
        <strain evidence="4">SpSt-657</strain>
    </source>
</reference>
<feature type="transmembrane region" description="Helical" evidence="1">
    <location>
        <begin position="158"/>
        <end position="183"/>
    </location>
</feature>
<name>A0A7J3JQX9_9CREN</name>
<dbReference type="GO" id="GO:0022857">
    <property type="term" value="F:transmembrane transporter activity"/>
    <property type="evidence" value="ECO:0007669"/>
    <property type="project" value="InterPro"/>
</dbReference>
<feature type="transmembrane region" description="Helical" evidence="1">
    <location>
        <begin position="101"/>
        <end position="120"/>
    </location>
</feature>